<dbReference type="InParanoid" id="I7LX38"/>
<dbReference type="Proteomes" id="UP000009168">
    <property type="component" value="Unassembled WGS sequence"/>
</dbReference>
<gene>
    <name evidence="4" type="ORF">TTHERM_00474640</name>
</gene>
<evidence type="ECO:0000256" key="2">
    <source>
        <dbReference type="SAM" id="Phobius"/>
    </source>
</evidence>
<dbReference type="RefSeq" id="XP_001023947.2">
    <property type="nucleotide sequence ID" value="XM_001023947.2"/>
</dbReference>
<accession>I7LX38</accession>
<dbReference type="EMBL" id="GG662472">
    <property type="protein sequence ID" value="EAS03702.2"/>
    <property type="molecule type" value="Genomic_DNA"/>
</dbReference>
<reference evidence="5" key="1">
    <citation type="journal article" date="2006" name="PLoS Biol.">
        <title>Macronuclear genome sequence of the ciliate Tetrahymena thermophila, a model eukaryote.</title>
        <authorList>
            <person name="Eisen J.A."/>
            <person name="Coyne R.S."/>
            <person name="Wu M."/>
            <person name="Wu D."/>
            <person name="Thiagarajan M."/>
            <person name="Wortman J.R."/>
            <person name="Badger J.H."/>
            <person name="Ren Q."/>
            <person name="Amedeo P."/>
            <person name="Jones K.M."/>
            <person name="Tallon L.J."/>
            <person name="Delcher A.L."/>
            <person name="Salzberg S.L."/>
            <person name="Silva J.C."/>
            <person name="Haas B.J."/>
            <person name="Majoros W.H."/>
            <person name="Farzad M."/>
            <person name="Carlton J.M."/>
            <person name="Smith R.K. Jr."/>
            <person name="Garg J."/>
            <person name="Pearlman R.E."/>
            <person name="Karrer K.M."/>
            <person name="Sun L."/>
            <person name="Manning G."/>
            <person name="Elde N.C."/>
            <person name="Turkewitz A.P."/>
            <person name="Asai D.J."/>
            <person name="Wilkes D.E."/>
            <person name="Wang Y."/>
            <person name="Cai H."/>
            <person name="Collins K."/>
            <person name="Stewart B.A."/>
            <person name="Lee S.R."/>
            <person name="Wilamowska K."/>
            <person name="Weinberg Z."/>
            <person name="Ruzzo W.L."/>
            <person name="Wloga D."/>
            <person name="Gaertig J."/>
            <person name="Frankel J."/>
            <person name="Tsao C.-C."/>
            <person name="Gorovsky M.A."/>
            <person name="Keeling P.J."/>
            <person name="Waller R.F."/>
            <person name="Patron N.J."/>
            <person name="Cherry J.M."/>
            <person name="Stover N.A."/>
            <person name="Krieger C.J."/>
            <person name="del Toro C."/>
            <person name="Ryder H.F."/>
            <person name="Williamson S.C."/>
            <person name="Barbeau R.A."/>
            <person name="Hamilton E.P."/>
            <person name="Orias E."/>
        </authorList>
    </citation>
    <scope>NUCLEOTIDE SEQUENCE [LARGE SCALE GENOMIC DNA]</scope>
    <source>
        <strain evidence="5">SB210</strain>
    </source>
</reference>
<keyword evidence="1" id="KW-0175">Coiled coil</keyword>
<evidence type="ECO:0000313" key="5">
    <source>
        <dbReference type="Proteomes" id="UP000009168"/>
    </source>
</evidence>
<keyword evidence="3" id="KW-0732">Signal</keyword>
<keyword evidence="5" id="KW-1185">Reference proteome</keyword>
<keyword evidence="2 4" id="KW-0812">Transmembrane</keyword>
<dbReference type="KEGG" id="tet:TTHERM_00474640"/>
<feature type="signal peptide" evidence="3">
    <location>
        <begin position="1"/>
        <end position="21"/>
    </location>
</feature>
<evidence type="ECO:0000256" key="1">
    <source>
        <dbReference type="SAM" id="Coils"/>
    </source>
</evidence>
<evidence type="ECO:0000313" key="4">
    <source>
        <dbReference type="EMBL" id="EAS03702.2"/>
    </source>
</evidence>
<organism evidence="4 5">
    <name type="scientific">Tetrahymena thermophila (strain SB210)</name>
    <dbReference type="NCBI Taxonomy" id="312017"/>
    <lineage>
        <taxon>Eukaryota</taxon>
        <taxon>Sar</taxon>
        <taxon>Alveolata</taxon>
        <taxon>Ciliophora</taxon>
        <taxon>Intramacronucleata</taxon>
        <taxon>Oligohymenophorea</taxon>
        <taxon>Hymenostomatida</taxon>
        <taxon>Tetrahymenina</taxon>
        <taxon>Tetrahymenidae</taxon>
        <taxon>Tetrahymena</taxon>
    </lineage>
</organism>
<name>I7LX38_TETTS</name>
<keyword evidence="2" id="KW-0472">Membrane</keyword>
<keyword evidence="2" id="KW-1133">Transmembrane helix</keyword>
<sequence>MRYKQGVILLLLLIAITSTRSDDQSPDNIRTEQIKIGKQIDDILSENQLAAYYKLELEKIHSNQDLVVVVKGKTPFDDPEVRLAYAVQDFVNEQPESKVYTCQNVGREICIIPGEDLIEKKKSQEQIKVYIEVTQRSGENCHYVIEVEYEEKLVYQFGKEYTIQLKQDMYKQIALKFDNIETSELSNIFASIIPLEQGLINDKIEFSAKQGSIVINGISIWENGLGLAIRNQKFTKDSEIQFTIYSSSQQSFLFQTTSTKASISLELQEISKGYLFQEEVATYKIDLNKAKQKNHENFDLILNIHPYFGRATIQVFTKDRYQEKADPNWTFEAWGSEQIVLKAQDRLKYTKQDDFYYIKVIAKTELTYSLKAYLFDKDQLTIEFHDSVVGLNSKDELTNYLLKIVSVDVIQVRVMLFNIAGDNDIFIKKCETQKNVICKVTEKEIKDYEKSENKDNKNIFIAVKVGDSKREFITFTHKSACEDKTSCKYVIALKGTTDSENKYALRVGNDAQHVLLQNNIPFKDQIAKFDINFYKFVSPAVGTIEQIDFIITPFLGSAMARASTLSQYPRMHDFEKQSNEQKVITYTKKDYNLSEKTFYLSVFGETDAIFTITPHITFDKNENFDQEPGILIVDGIKQVIVFSQKQPKKYFYLKVPVDSNNKVPKLSLNLLTTQGAYYRVYLDSSQKIIQETPENARFKNQEVDTQITIQDGTLEGEMLLFGMIQSLHQNKDENELNSLILYYHTDFVAFQFELNLSHVHLFHKKKTQYFSFQIKKNTKYYISVITNAKEQYNLDFYLSLDNRITKPNNQHNTAKFKAFEGFVIDQDLLDRYCPFLNQEIKEDQQSCNVALAGYAYTDVLATITISNDGSIFQLFEGINFRTALPLPNEFSYFFHDIMPGVEHTKIEVTSSSSHLQIYARIYVIIKDTQDLILKKQNFPTSQRSEYQSNLDIFSQQSAIIQIHSKDKEGCQMNTCKVLITVDNLDKKVNENKQENYMNLLVTNDKSVLELVEGKDFPISNEANQINYFKYYVGSDIKNLKFELLINDNEQNNQEQFGYNYILVSNSTQGLPTFQTNKYLDIMNNMIDIRPDDNQVYISQGMYYFGVMLSYNYHNVFARLTSNQNQIINLSLDGIQRIISLQSQEVAYTVFSLHEENNKASFEFFILNPNSEYKITLYADNLYQRINGIREIEDIVKRNQVVGQMSKDIHRIQFSHDKKNYHYVAKIESQIRQKITFLLRAEETIQALLNGSYFKDVIQPKKMRIFDLQSEKCIVKLTIFSGQIQISLINPQDRKGADTSSWLEKKEVIHQITFSKEWNNVLEIPIQKSQNRTSNDLLLIENLNEKNDAFYFIENIDIDYYKKFDPNLLPGHPRSGSLRQGDSVSYSIQNLGLVKTVFKLSIFFPSFHFREQFNSDINMPNVTLSALKANAEFNIIDQKRTQSQIYFEFEINQGTCQLNITKMIEDNSLSNLDDDFQSILEYVVSLDTQGIMHVIDDVKYYQTQSSKFVNTFEYFREWGTPFIVEIFDCAGDTTLALSESLAAVKEFSSDLVMRQKNFGNYKFYTFSTFDAQKQEEEDYNNNPEDDFIAKSSILYIGAKPRSLDPKTKKAEYIIRAISFPSDNHQAFMLPFDSFYIKNDSILVEEIGEQSNKGLRFSAQNIRCEQGCLQIRAKVNYVTYELYLASSLHSLQEYSVCHTNLTNYKDLNQQYFTQAESNNGFLLIRKAVKSLGLAEKANSQATFNVTISELTNKPTELYYTIVATVNIKEYGSQKSQNVPIFYKKEKLSNGWYKNCVECQNMKKEIEKDEQEKENKNLEENNEESSESNFYSISLIFIFILLGIIGLYSLYRIFVYCKNKGHYSLKNIFSNTASSFELNQYHQHDSYN</sequence>
<feature type="coiled-coil region" evidence="1">
    <location>
        <begin position="1791"/>
        <end position="1825"/>
    </location>
</feature>
<dbReference type="GeneID" id="7841952"/>
<protein>
    <submittedName>
        <fullName evidence="4">Transmembrane protein, putative</fullName>
    </submittedName>
</protein>
<feature type="transmembrane region" description="Helical" evidence="2">
    <location>
        <begin position="1827"/>
        <end position="1848"/>
    </location>
</feature>
<proteinExistence type="predicted"/>
<evidence type="ECO:0000256" key="3">
    <source>
        <dbReference type="SAM" id="SignalP"/>
    </source>
</evidence>
<feature type="chain" id="PRO_5003711942" evidence="3">
    <location>
        <begin position="22"/>
        <end position="1885"/>
    </location>
</feature>